<feature type="compositionally biased region" description="Gly residues" evidence="1">
    <location>
        <begin position="26"/>
        <end position="37"/>
    </location>
</feature>
<proteinExistence type="predicted"/>
<name>V6I6K2_9LEPT</name>
<evidence type="ECO:0000256" key="1">
    <source>
        <dbReference type="SAM" id="MobiDB-lite"/>
    </source>
</evidence>
<evidence type="ECO:0000313" key="3">
    <source>
        <dbReference type="Proteomes" id="UP000018747"/>
    </source>
</evidence>
<sequence>MFFRPFLENKYIYDTRTSVSRRSGSRGTGRGAQGAYF</sequence>
<reference evidence="2" key="1">
    <citation type="submission" date="2013-05" db="EMBL/GenBank/DDBJ databases">
        <authorList>
            <person name="Harkins D.M."/>
            <person name="Durkin A.S."/>
            <person name="Brinkac L.M."/>
            <person name="Haft D.H."/>
            <person name="Selengut J.D."/>
            <person name="Sanka R."/>
            <person name="DePew J."/>
            <person name="Purushe J."/>
            <person name="Hartskeerl R.A."/>
            <person name="Ahmed A."/>
            <person name="van der Linden H."/>
            <person name="Goris M.G.A."/>
            <person name="Vinetz J.M."/>
            <person name="Sutton G.G."/>
            <person name="Nierman W.C."/>
            <person name="Fouts D.E."/>
        </authorList>
    </citation>
    <scope>NUCLEOTIDE SEQUENCE [LARGE SCALE GENOMIC DNA]</scope>
    <source>
        <strain evidence="2">L 60</strain>
    </source>
</reference>
<protein>
    <submittedName>
        <fullName evidence="2">Uncharacterized protein</fullName>
    </submittedName>
</protein>
<dbReference type="Proteomes" id="UP000018747">
    <property type="component" value="Unassembled WGS sequence"/>
</dbReference>
<accession>V6I6K2</accession>
<organism evidence="2 3">
    <name type="scientific">Leptospira alexanderi serovar Manhao 3 str. L 60</name>
    <dbReference type="NCBI Taxonomy" id="1049759"/>
    <lineage>
        <taxon>Bacteria</taxon>
        <taxon>Pseudomonadati</taxon>
        <taxon>Spirochaetota</taxon>
        <taxon>Spirochaetia</taxon>
        <taxon>Leptospirales</taxon>
        <taxon>Leptospiraceae</taxon>
        <taxon>Leptospira</taxon>
    </lineage>
</organism>
<feature type="region of interest" description="Disordered" evidence="1">
    <location>
        <begin position="18"/>
        <end position="37"/>
    </location>
</feature>
<dbReference type="EMBL" id="AHMT02000044">
    <property type="protein sequence ID" value="EQA61709.1"/>
    <property type="molecule type" value="Genomic_DNA"/>
</dbReference>
<gene>
    <name evidence="2" type="ORF">LEP1GSC062_3097</name>
</gene>
<keyword evidence="3" id="KW-1185">Reference proteome</keyword>
<dbReference type="AlphaFoldDB" id="V6I6K2"/>
<comment type="caution">
    <text evidence="2">The sequence shown here is derived from an EMBL/GenBank/DDBJ whole genome shotgun (WGS) entry which is preliminary data.</text>
</comment>
<evidence type="ECO:0000313" key="2">
    <source>
        <dbReference type="EMBL" id="EQA61709.1"/>
    </source>
</evidence>